<evidence type="ECO:0000313" key="3">
    <source>
        <dbReference type="EMBL" id="KAJ9661224.1"/>
    </source>
</evidence>
<feature type="compositionally biased region" description="Pro residues" evidence="1">
    <location>
        <begin position="353"/>
        <end position="378"/>
    </location>
</feature>
<feature type="region of interest" description="Disordered" evidence="1">
    <location>
        <begin position="214"/>
        <end position="393"/>
    </location>
</feature>
<comment type="caution">
    <text evidence="3">The sequence shown here is derived from an EMBL/GenBank/DDBJ whole genome shotgun (WGS) entry which is preliminary data.</text>
</comment>
<dbReference type="Proteomes" id="UP001172684">
    <property type="component" value="Unassembled WGS sequence"/>
</dbReference>
<keyword evidence="2" id="KW-0732">Signal</keyword>
<feature type="signal peptide" evidence="2">
    <location>
        <begin position="1"/>
        <end position="30"/>
    </location>
</feature>
<evidence type="ECO:0000256" key="2">
    <source>
        <dbReference type="SAM" id="SignalP"/>
    </source>
</evidence>
<feature type="chain" id="PRO_5045436869" description="Chitin-binding type-4 domain-containing protein" evidence="2">
    <location>
        <begin position="31"/>
        <end position="477"/>
    </location>
</feature>
<evidence type="ECO:0008006" key="5">
    <source>
        <dbReference type="Google" id="ProtNLM"/>
    </source>
</evidence>
<dbReference type="PANTHER" id="PTHR36182">
    <property type="entry name" value="PROTEIN, PUTATIVE (AFU_ORTHOLOGUE AFUA_6G10930)-RELATED"/>
    <property type="match status" value="1"/>
</dbReference>
<feature type="compositionally biased region" description="Low complexity" evidence="1">
    <location>
        <begin position="313"/>
        <end position="327"/>
    </location>
</feature>
<keyword evidence="4" id="KW-1185">Reference proteome</keyword>
<accession>A0ABQ9NQJ1</accession>
<dbReference type="EMBL" id="JAPDRL010000059">
    <property type="protein sequence ID" value="KAJ9661224.1"/>
    <property type="molecule type" value="Genomic_DNA"/>
</dbReference>
<evidence type="ECO:0000313" key="4">
    <source>
        <dbReference type="Proteomes" id="UP001172684"/>
    </source>
</evidence>
<organism evidence="3 4">
    <name type="scientific">Coniosporium apollinis</name>
    <dbReference type="NCBI Taxonomy" id="61459"/>
    <lineage>
        <taxon>Eukaryota</taxon>
        <taxon>Fungi</taxon>
        <taxon>Dikarya</taxon>
        <taxon>Ascomycota</taxon>
        <taxon>Pezizomycotina</taxon>
        <taxon>Dothideomycetes</taxon>
        <taxon>Dothideomycetes incertae sedis</taxon>
        <taxon>Coniosporium</taxon>
    </lineage>
</organism>
<protein>
    <recommendedName>
        <fullName evidence="5">Chitin-binding type-4 domain-containing protein</fullName>
    </recommendedName>
</protein>
<proteinExistence type="predicted"/>
<sequence>MEITTMKTMPRTIMFFFLYTIGLHSLPAWAHMQMSNPYPLRSPLDPNTASLLKDYDYVAPLKTDGSNYPCKGYHYDSPLRTTATYQAGGTYQMSLSGSASHLGGSCQLALSYDNGATFKVIKSMIGGCPKQQTYDFTVPESVPAGMALFAWTWFNYEGNREFYMNCAAVQIVNNNAQFGSSLEGINTLPNLWRANIAGTGCVVAPRQNAVFPNPGPDVLYGDGMSRASPPTSGNCDSSGTSSNTESSYLLVLAEQSATPTADDHHYADPTPYENGPSNTSVPQYDDGQYRWKAPTPSPQAQFAETMQGPVMVTETTTSCPPTTTTTPTPTPTPTPTQTTLSTVVRAPESSSAAPPPPPPSSPLPASNPPPASPPPPSSQPTSQEIPPYATGDPSLYLPCTPGTFLCTSPSTFLTCDQTVPGTAPQPWEYLYLRTVAEGMMCAPQLVTCDAGQEECGNGGAVPAGWYRDDQYVRAGGG</sequence>
<dbReference type="PANTHER" id="PTHR36182:SF1">
    <property type="entry name" value="PROTEIN, PUTATIVE (AFU_ORTHOLOGUE AFUA_6G10930)-RELATED"/>
    <property type="match status" value="1"/>
</dbReference>
<feature type="compositionally biased region" description="Low complexity" evidence="1">
    <location>
        <begin position="237"/>
        <end position="247"/>
    </location>
</feature>
<gene>
    <name evidence="3" type="ORF">H2201_006583</name>
</gene>
<dbReference type="Gene3D" id="2.70.50.70">
    <property type="match status" value="1"/>
</dbReference>
<name>A0ABQ9NQJ1_9PEZI</name>
<evidence type="ECO:0000256" key="1">
    <source>
        <dbReference type="SAM" id="MobiDB-lite"/>
    </source>
</evidence>
<reference evidence="3" key="1">
    <citation type="submission" date="2022-10" db="EMBL/GenBank/DDBJ databases">
        <title>Culturing micro-colonial fungi from biological soil crusts in the Mojave desert and describing Neophaeococcomyces mojavensis, and introducing the new genera and species Taxawa tesnikishii.</title>
        <authorList>
            <person name="Kurbessoian T."/>
            <person name="Stajich J.E."/>
        </authorList>
    </citation>
    <scope>NUCLEOTIDE SEQUENCE</scope>
    <source>
        <strain evidence="3">TK_1</strain>
    </source>
</reference>